<reference evidence="4 5" key="1">
    <citation type="submission" date="2019-06" db="EMBL/GenBank/DDBJ databases">
        <title>Genome sequence of Rhodobacteraceae bacterium D4M1.</title>
        <authorList>
            <person name="Cao J."/>
        </authorList>
    </citation>
    <scope>NUCLEOTIDE SEQUENCE [LARGE SCALE GENOMIC DNA]</scope>
    <source>
        <strain evidence="4 5">D4M1</strain>
    </source>
</reference>
<gene>
    <name evidence="4" type="primary">phnD</name>
    <name evidence="4" type="ORF">FDP22_08790</name>
</gene>
<protein>
    <submittedName>
        <fullName evidence="4">Phosphonate ABC transporter substrate-binding protein</fullName>
    </submittedName>
</protein>
<dbReference type="Gene3D" id="3.40.190.10">
    <property type="entry name" value="Periplasmic binding protein-like II"/>
    <property type="match status" value="2"/>
</dbReference>
<evidence type="ECO:0000256" key="2">
    <source>
        <dbReference type="ARBA" id="ARBA00022729"/>
    </source>
</evidence>
<dbReference type="GO" id="GO:0043190">
    <property type="term" value="C:ATP-binding cassette (ABC) transporter complex"/>
    <property type="evidence" value="ECO:0007669"/>
    <property type="project" value="InterPro"/>
</dbReference>
<dbReference type="PANTHER" id="PTHR35841:SF1">
    <property type="entry name" value="PHOSPHONATES-BINDING PERIPLASMIC PROTEIN"/>
    <property type="match status" value="1"/>
</dbReference>
<organism evidence="4 5">
    <name type="scientific">Paroceanicella profunda</name>
    <dbReference type="NCBI Taxonomy" id="2579971"/>
    <lineage>
        <taxon>Bacteria</taxon>
        <taxon>Pseudomonadati</taxon>
        <taxon>Pseudomonadota</taxon>
        <taxon>Alphaproteobacteria</taxon>
        <taxon>Rhodobacterales</taxon>
        <taxon>Paracoccaceae</taxon>
        <taxon>Paroceanicella</taxon>
    </lineage>
</organism>
<dbReference type="CDD" id="cd01071">
    <property type="entry name" value="PBP2_PhnD_like"/>
    <property type="match status" value="1"/>
</dbReference>
<dbReference type="NCBIfam" id="TIGR01098">
    <property type="entry name" value="3A0109s03R"/>
    <property type="match status" value="1"/>
</dbReference>
<dbReference type="NCBIfam" id="TIGR03431">
    <property type="entry name" value="PhnD"/>
    <property type="match status" value="1"/>
</dbReference>
<dbReference type="GO" id="GO:0015716">
    <property type="term" value="P:organic phosphonate transport"/>
    <property type="evidence" value="ECO:0007669"/>
    <property type="project" value="InterPro"/>
</dbReference>
<evidence type="ECO:0000256" key="1">
    <source>
        <dbReference type="ARBA" id="ARBA00007162"/>
    </source>
</evidence>
<dbReference type="InterPro" id="IPR017797">
    <property type="entry name" value="Phosphnate-bd"/>
</dbReference>
<evidence type="ECO:0000313" key="5">
    <source>
        <dbReference type="Proteomes" id="UP000305888"/>
    </source>
</evidence>
<sequence length="304" mass="32155">MFLKSILAAGTAAVALSAVSASADGMGGIKEFRIGILGGENEADRLRSNECIKTRFEELLGVPVSLYPAADYAGVMEGLLGGNLDYAQLGASGYAGVYLENPDAVTPILTVQQVDGSTGYYSVMVARADSGIKTIEDMKGKRLGFADPNSTSGYLIPSVALPKQGYDVNSFFGSTSFSGGHEQNVIAVLNGDVDAGVTWVSGVGEWDEGYSNGNLRKMVDKGLLDMNDIVQIWQSPLIPNGPNVVSNALPQEVKDAVKASLLALPKDDPECFYSSEAGEAQGYVEVDPSFYETVIDARRAKLTN</sequence>
<keyword evidence="5" id="KW-1185">Reference proteome</keyword>
<feature type="chain" id="PRO_5022790407" evidence="3">
    <location>
        <begin position="24"/>
        <end position="304"/>
    </location>
</feature>
<evidence type="ECO:0000313" key="4">
    <source>
        <dbReference type="EMBL" id="QDL91863.1"/>
    </source>
</evidence>
<dbReference type="RefSeq" id="WP_138572084.1">
    <property type="nucleotide sequence ID" value="NZ_CP040818.1"/>
</dbReference>
<dbReference type="GO" id="GO:0055085">
    <property type="term" value="P:transmembrane transport"/>
    <property type="evidence" value="ECO:0007669"/>
    <property type="project" value="InterPro"/>
</dbReference>
<feature type="signal peptide" evidence="3">
    <location>
        <begin position="1"/>
        <end position="23"/>
    </location>
</feature>
<comment type="similarity">
    <text evidence="1">Belongs to the phosphate/phosphite/phosphonate binding protein family.</text>
</comment>
<dbReference type="AlphaFoldDB" id="A0A5B8G058"/>
<accession>A0A5B8G058</accession>
<dbReference type="InterPro" id="IPR005770">
    <property type="entry name" value="PhnD"/>
</dbReference>
<evidence type="ECO:0000256" key="3">
    <source>
        <dbReference type="SAM" id="SignalP"/>
    </source>
</evidence>
<dbReference type="PANTHER" id="PTHR35841">
    <property type="entry name" value="PHOSPHONATES-BINDING PERIPLASMIC PROTEIN"/>
    <property type="match status" value="1"/>
</dbReference>
<dbReference type="SUPFAM" id="SSF53850">
    <property type="entry name" value="Periplasmic binding protein-like II"/>
    <property type="match status" value="1"/>
</dbReference>
<dbReference type="OrthoDB" id="9802896at2"/>
<dbReference type="EMBL" id="CP040818">
    <property type="protein sequence ID" value="QDL91863.1"/>
    <property type="molecule type" value="Genomic_DNA"/>
</dbReference>
<keyword evidence="2 3" id="KW-0732">Signal</keyword>
<dbReference type="Proteomes" id="UP000305888">
    <property type="component" value="Chromosome"/>
</dbReference>
<proteinExistence type="inferred from homology"/>
<dbReference type="Pfam" id="PF12974">
    <property type="entry name" value="Phosphonate-bd"/>
    <property type="match status" value="1"/>
</dbReference>
<name>A0A5B8G058_9RHOB</name>
<dbReference type="KEGG" id="ppru:FDP22_08790"/>